<evidence type="ECO:0000313" key="1">
    <source>
        <dbReference type="EMBL" id="AWB68178.1"/>
    </source>
</evidence>
<gene>
    <name evidence="1" type="ORF">C2869_17930</name>
</gene>
<dbReference type="Proteomes" id="UP000244441">
    <property type="component" value="Chromosome"/>
</dbReference>
<evidence type="ECO:0000313" key="2">
    <source>
        <dbReference type="Proteomes" id="UP000244441"/>
    </source>
</evidence>
<sequence>MTKNILYLHGFLSSPKSVKAQLTKEHIEIHHPELDILIPQLPNHPEQTADVLQQLLEHYGSSLIGVVGSSLGGYLATWVSQQLAIPGVLINPAAYPYVLLQDYLGWHKHPYTGDEFEVTPNFNEHLKYFDVPTPSQLPLWLLLQTEDETLNYREAVDKYQGCQMTIEEGGDHAFQGYERFLPQIVEFFQARLD</sequence>
<accession>A0A2S0VVE8</accession>
<dbReference type="Pfam" id="PF05728">
    <property type="entry name" value="UPF0227"/>
    <property type="match status" value="1"/>
</dbReference>
<dbReference type="RefSeq" id="WP_108604243.1">
    <property type="nucleotide sequence ID" value="NZ_CP026604.1"/>
</dbReference>
<organism evidence="1 2">
    <name type="scientific">Saccharobesus litoralis</name>
    <dbReference type="NCBI Taxonomy" id="2172099"/>
    <lineage>
        <taxon>Bacteria</taxon>
        <taxon>Pseudomonadati</taxon>
        <taxon>Pseudomonadota</taxon>
        <taxon>Gammaproteobacteria</taxon>
        <taxon>Alteromonadales</taxon>
        <taxon>Alteromonadaceae</taxon>
        <taxon>Saccharobesus</taxon>
    </lineage>
</organism>
<reference evidence="1 2" key="1">
    <citation type="submission" date="2018-01" db="EMBL/GenBank/DDBJ databases">
        <title>Genome sequence of a Cantenovulum-like bacteria.</title>
        <authorList>
            <person name="Tan W.R."/>
            <person name="Lau N.-S."/>
            <person name="Go F."/>
            <person name="Amirul A.-A.A."/>
        </authorList>
    </citation>
    <scope>NUCLEOTIDE SEQUENCE [LARGE SCALE GENOMIC DNA]</scope>
    <source>
        <strain evidence="1 2">CCB-QB4</strain>
    </source>
</reference>
<dbReference type="PANTHER" id="PTHR35602">
    <property type="entry name" value="ESTERASE YQIA-RELATED"/>
    <property type="match status" value="1"/>
</dbReference>
<proteinExistence type="predicted"/>
<dbReference type="PANTHER" id="PTHR35602:SF3">
    <property type="entry name" value="ESTERASE YQIA"/>
    <property type="match status" value="1"/>
</dbReference>
<keyword evidence="2" id="KW-1185">Reference proteome</keyword>
<dbReference type="InterPro" id="IPR008886">
    <property type="entry name" value="UPF0227/Esterase_YqiA"/>
</dbReference>
<name>A0A2S0VVE8_9ALTE</name>
<dbReference type="KEGG" id="cate:C2869_17930"/>
<protein>
    <submittedName>
        <fullName evidence="1">Esterase YqiA</fullName>
    </submittedName>
</protein>
<dbReference type="InterPro" id="IPR029058">
    <property type="entry name" value="AB_hydrolase_fold"/>
</dbReference>
<dbReference type="Gene3D" id="3.40.50.1820">
    <property type="entry name" value="alpha/beta hydrolase"/>
    <property type="match status" value="1"/>
</dbReference>
<dbReference type="OrthoDB" id="9814831at2"/>
<dbReference type="EMBL" id="CP026604">
    <property type="protein sequence ID" value="AWB68178.1"/>
    <property type="molecule type" value="Genomic_DNA"/>
</dbReference>
<dbReference type="SUPFAM" id="SSF53474">
    <property type="entry name" value="alpha/beta-Hydrolases"/>
    <property type="match status" value="1"/>
</dbReference>
<dbReference type="AlphaFoldDB" id="A0A2S0VVE8"/>